<gene>
    <name evidence="1" type="ORF">FY528_01595</name>
</gene>
<sequence>MRDKARIKPMIEKLEQLWLDHPDFRLGQLLMVVAMTGEHNPKLFYLEDDRMLGLLEERMEQLAKARNPTL</sequence>
<accession>A0A5D6VI29</accession>
<reference evidence="1 2" key="1">
    <citation type="submission" date="2019-08" db="EMBL/GenBank/DDBJ databases">
        <authorList>
            <person name="Seo M.-J."/>
        </authorList>
    </citation>
    <scope>NUCLEOTIDE SEQUENCE [LARGE SCALE GENOMIC DNA]</scope>
    <source>
        <strain evidence="1 2">KIGAM108</strain>
    </source>
</reference>
<dbReference type="Proteomes" id="UP000322791">
    <property type="component" value="Unassembled WGS sequence"/>
</dbReference>
<evidence type="ECO:0000313" key="2">
    <source>
        <dbReference type="Proteomes" id="UP000322791"/>
    </source>
</evidence>
<protein>
    <submittedName>
        <fullName evidence="1">Uncharacterized protein</fullName>
    </submittedName>
</protein>
<evidence type="ECO:0000313" key="1">
    <source>
        <dbReference type="EMBL" id="TYZ14449.1"/>
    </source>
</evidence>
<organism evidence="1 2">
    <name type="scientific">Hymenobacter lutimineralis</name>
    <dbReference type="NCBI Taxonomy" id="2606448"/>
    <lineage>
        <taxon>Bacteria</taxon>
        <taxon>Pseudomonadati</taxon>
        <taxon>Bacteroidota</taxon>
        <taxon>Cytophagia</taxon>
        <taxon>Cytophagales</taxon>
        <taxon>Hymenobacteraceae</taxon>
        <taxon>Hymenobacter</taxon>
    </lineage>
</organism>
<comment type="caution">
    <text evidence="1">The sequence shown here is derived from an EMBL/GenBank/DDBJ whole genome shotgun (WGS) entry which is preliminary data.</text>
</comment>
<name>A0A5D6VI29_9BACT</name>
<dbReference type="AlphaFoldDB" id="A0A5D6VI29"/>
<dbReference type="EMBL" id="VTHL01000001">
    <property type="protein sequence ID" value="TYZ14449.1"/>
    <property type="molecule type" value="Genomic_DNA"/>
</dbReference>
<keyword evidence="2" id="KW-1185">Reference proteome</keyword>
<proteinExistence type="predicted"/>